<protein>
    <submittedName>
        <fullName evidence="3">Uncharacterized protein</fullName>
    </submittedName>
</protein>
<organism evidence="3 4">
    <name type="scientific">Mycena alexandri</name>
    <dbReference type="NCBI Taxonomy" id="1745969"/>
    <lineage>
        <taxon>Eukaryota</taxon>
        <taxon>Fungi</taxon>
        <taxon>Dikarya</taxon>
        <taxon>Basidiomycota</taxon>
        <taxon>Agaricomycotina</taxon>
        <taxon>Agaricomycetes</taxon>
        <taxon>Agaricomycetidae</taxon>
        <taxon>Agaricales</taxon>
        <taxon>Marasmiineae</taxon>
        <taxon>Mycenaceae</taxon>
        <taxon>Mycena</taxon>
    </lineage>
</organism>
<keyword evidence="2" id="KW-0812">Transmembrane</keyword>
<proteinExistence type="predicted"/>
<evidence type="ECO:0000256" key="1">
    <source>
        <dbReference type="SAM" id="MobiDB-lite"/>
    </source>
</evidence>
<dbReference type="EMBL" id="JARJCM010000096">
    <property type="protein sequence ID" value="KAJ7029867.1"/>
    <property type="molecule type" value="Genomic_DNA"/>
</dbReference>
<keyword evidence="4" id="KW-1185">Reference proteome</keyword>
<feature type="transmembrane region" description="Helical" evidence="2">
    <location>
        <begin position="32"/>
        <end position="53"/>
    </location>
</feature>
<dbReference type="Proteomes" id="UP001218188">
    <property type="component" value="Unassembled WGS sequence"/>
</dbReference>
<keyword evidence="2" id="KW-0472">Membrane</keyword>
<feature type="region of interest" description="Disordered" evidence="1">
    <location>
        <begin position="1"/>
        <end position="28"/>
    </location>
</feature>
<evidence type="ECO:0000313" key="3">
    <source>
        <dbReference type="EMBL" id="KAJ7029867.1"/>
    </source>
</evidence>
<evidence type="ECO:0000313" key="4">
    <source>
        <dbReference type="Proteomes" id="UP001218188"/>
    </source>
</evidence>
<evidence type="ECO:0000256" key="2">
    <source>
        <dbReference type="SAM" id="Phobius"/>
    </source>
</evidence>
<reference evidence="3" key="1">
    <citation type="submission" date="2023-03" db="EMBL/GenBank/DDBJ databases">
        <title>Massive genome expansion in bonnet fungi (Mycena s.s.) driven by repeated elements and novel gene families across ecological guilds.</title>
        <authorList>
            <consortium name="Lawrence Berkeley National Laboratory"/>
            <person name="Harder C.B."/>
            <person name="Miyauchi S."/>
            <person name="Viragh M."/>
            <person name="Kuo A."/>
            <person name="Thoen E."/>
            <person name="Andreopoulos B."/>
            <person name="Lu D."/>
            <person name="Skrede I."/>
            <person name="Drula E."/>
            <person name="Henrissat B."/>
            <person name="Morin E."/>
            <person name="Kohler A."/>
            <person name="Barry K."/>
            <person name="LaButti K."/>
            <person name="Morin E."/>
            <person name="Salamov A."/>
            <person name="Lipzen A."/>
            <person name="Mereny Z."/>
            <person name="Hegedus B."/>
            <person name="Baldrian P."/>
            <person name="Stursova M."/>
            <person name="Weitz H."/>
            <person name="Taylor A."/>
            <person name="Grigoriev I.V."/>
            <person name="Nagy L.G."/>
            <person name="Martin F."/>
            <person name="Kauserud H."/>
        </authorList>
    </citation>
    <scope>NUCLEOTIDE SEQUENCE</scope>
    <source>
        <strain evidence="3">CBHHK200</strain>
    </source>
</reference>
<name>A0AAD6SMH1_9AGAR</name>
<dbReference type="AlphaFoldDB" id="A0AAD6SMH1"/>
<keyword evidence="2" id="KW-1133">Transmembrane helix</keyword>
<gene>
    <name evidence="3" type="ORF">C8F04DRAFT_1264424</name>
</gene>
<sequence length="54" mass="5513">MSDHSAQAAAGAAEAMLPTAPGSNHRSLHGSWHVPTSTLIISSLSICFNAVVLV</sequence>
<comment type="caution">
    <text evidence="3">The sequence shown here is derived from an EMBL/GenBank/DDBJ whole genome shotgun (WGS) entry which is preliminary data.</text>
</comment>
<feature type="compositionally biased region" description="Low complexity" evidence="1">
    <location>
        <begin position="1"/>
        <end position="20"/>
    </location>
</feature>
<accession>A0AAD6SMH1</accession>